<organism evidence="1 2">
    <name type="scientific">Faecalicoccus pleomorphus</name>
    <dbReference type="NCBI Taxonomy" id="1323"/>
    <lineage>
        <taxon>Bacteria</taxon>
        <taxon>Bacillati</taxon>
        <taxon>Bacillota</taxon>
        <taxon>Erysipelotrichia</taxon>
        <taxon>Erysipelotrichales</taxon>
        <taxon>Erysipelotrichaceae</taxon>
        <taxon>Faecalicoccus</taxon>
    </lineage>
</organism>
<dbReference type="RefSeq" id="WP_022789692.1">
    <property type="nucleotide sequence ID" value="NZ_UHFX01000003.1"/>
</dbReference>
<proteinExistence type="predicted"/>
<evidence type="ECO:0000313" key="2">
    <source>
        <dbReference type="Proteomes" id="UP000255523"/>
    </source>
</evidence>
<protein>
    <recommendedName>
        <fullName evidence="3">Aminoglycoside phosphotransferase domain-containing protein</fullName>
    </recommendedName>
</protein>
<dbReference type="GeneID" id="77461314"/>
<evidence type="ECO:0000313" key="1">
    <source>
        <dbReference type="EMBL" id="SUO03461.1"/>
    </source>
</evidence>
<dbReference type="EMBL" id="UHFX01000003">
    <property type="protein sequence ID" value="SUO03461.1"/>
    <property type="molecule type" value="Genomic_DNA"/>
</dbReference>
<dbReference type="SUPFAM" id="SSF56112">
    <property type="entry name" value="Protein kinase-like (PK-like)"/>
    <property type="match status" value="1"/>
</dbReference>
<gene>
    <name evidence="1" type="ORF">NCTC11087_00323</name>
</gene>
<dbReference type="InterPro" id="IPR011009">
    <property type="entry name" value="Kinase-like_dom_sf"/>
</dbReference>
<dbReference type="AlphaFoldDB" id="A0A380LJF1"/>
<reference evidence="1 2" key="1">
    <citation type="submission" date="2018-06" db="EMBL/GenBank/DDBJ databases">
        <authorList>
            <consortium name="Pathogen Informatics"/>
            <person name="Doyle S."/>
        </authorList>
    </citation>
    <scope>NUCLEOTIDE SEQUENCE [LARGE SCALE GENOMIC DNA]</scope>
    <source>
        <strain evidence="1 2">NCTC11087</strain>
    </source>
</reference>
<name>A0A380LJF1_9FIRM</name>
<dbReference type="Proteomes" id="UP000255523">
    <property type="component" value="Unassembled WGS sequence"/>
</dbReference>
<evidence type="ECO:0008006" key="3">
    <source>
        <dbReference type="Google" id="ProtNLM"/>
    </source>
</evidence>
<keyword evidence="2" id="KW-1185">Reference proteome</keyword>
<sequence>MHNNIKSIKVSQSNVGYRYITFSNHDGKEWSIPVENMRVGLEIYEPSGAKGKILKYGMPVLSKMFGSRIVPESIPGDLIFSDPFQDLLKALYDKYEVSVFWGTPSTDQKVTVQIFDGDKICGYCKIGTSNRVFNLFQNEENILNVLKQCNVENVPQCKGIFLLNDNERAFVQTTKKKPGSKTIHEFGKEHEHFLQEMYDKTREHIAFEKTDFYKSLVFIIDNVDELSAEYRNCVLKTANAILQEYKNQQVLWGVCHRDFTPWNTCMVNQHLFVFDFEYAHRHAPRCLDRWHFYTQTAIYEKRMSADEIAADFLKKYKSCIEEYKMYLIDNISLYIMRGCCDDIKIANQKAQILYQLKQGLQGL</sequence>
<dbReference type="OrthoDB" id="2088152at2"/>
<accession>A0A380LJF1</accession>